<keyword evidence="2" id="KW-1185">Reference proteome</keyword>
<sequence length="30" mass="3547">MKEKWIAKTNHASWFRSEEVRVGQLSDVIT</sequence>
<gene>
    <name evidence="1" type="ORF">T11_13566</name>
</gene>
<evidence type="ECO:0000313" key="2">
    <source>
        <dbReference type="Proteomes" id="UP000055024"/>
    </source>
</evidence>
<evidence type="ECO:0000313" key="1">
    <source>
        <dbReference type="EMBL" id="KRY99608.1"/>
    </source>
</evidence>
<dbReference type="Proteomes" id="UP000055024">
    <property type="component" value="Unassembled WGS sequence"/>
</dbReference>
<protein>
    <submittedName>
        <fullName evidence="1">Uncharacterized protein</fullName>
    </submittedName>
</protein>
<organism evidence="1 2">
    <name type="scientific">Trichinella zimbabwensis</name>
    <dbReference type="NCBI Taxonomy" id="268475"/>
    <lineage>
        <taxon>Eukaryota</taxon>
        <taxon>Metazoa</taxon>
        <taxon>Ecdysozoa</taxon>
        <taxon>Nematoda</taxon>
        <taxon>Enoplea</taxon>
        <taxon>Dorylaimia</taxon>
        <taxon>Trichinellida</taxon>
        <taxon>Trichinellidae</taxon>
        <taxon>Trichinella</taxon>
    </lineage>
</organism>
<proteinExistence type="predicted"/>
<accession>A0A0V1GNG2</accession>
<dbReference type="AlphaFoldDB" id="A0A0V1GNG2"/>
<name>A0A0V1GNG2_9BILA</name>
<comment type="caution">
    <text evidence="1">The sequence shown here is derived from an EMBL/GenBank/DDBJ whole genome shotgun (WGS) entry which is preliminary data.</text>
</comment>
<dbReference type="EMBL" id="JYDP01000768">
    <property type="protein sequence ID" value="KRY99608.1"/>
    <property type="molecule type" value="Genomic_DNA"/>
</dbReference>
<reference evidence="1 2" key="1">
    <citation type="submission" date="2015-01" db="EMBL/GenBank/DDBJ databases">
        <title>Evolution of Trichinella species and genotypes.</title>
        <authorList>
            <person name="Korhonen P.K."/>
            <person name="Edoardo P."/>
            <person name="Giuseppe L.R."/>
            <person name="Gasser R.B."/>
        </authorList>
    </citation>
    <scope>NUCLEOTIDE SEQUENCE [LARGE SCALE GENOMIC DNA]</scope>
    <source>
        <strain evidence="1">ISS1029</strain>
    </source>
</reference>